<keyword evidence="2 4" id="KW-0238">DNA-binding</keyword>
<dbReference type="Gene3D" id="1.10.357.10">
    <property type="entry name" value="Tetracycline Repressor, domain 2"/>
    <property type="match status" value="1"/>
</dbReference>
<name>A0A323UMW5_RHOPL</name>
<dbReference type="PRINTS" id="PR00455">
    <property type="entry name" value="HTHTETR"/>
</dbReference>
<dbReference type="AlphaFoldDB" id="A0A323UMW5"/>
<dbReference type="SUPFAM" id="SSF46689">
    <property type="entry name" value="Homeodomain-like"/>
    <property type="match status" value="1"/>
</dbReference>
<accession>A0A323UMW5</accession>
<keyword evidence="1" id="KW-0805">Transcription regulation</keyword>
<dbReference type="InterPro" id="IPR009057">
    <property type="entry name" value="Homeodomain-like_sf"/>
</dbReference>
<evidence type="ECO:0000313" key="7">
    <source>
        <dbReference type="Proteomes" id="UP000248134"/>
    </source>
</evidence>
<dbReference type="GO" id="GO:0003700">
    <property type="term" value="F:DNA-binding transcription factor activity"/>
    <property type="evidence" value="ECO:0007669"/>
    <property type="project" value="TreeGrafter"/>
</dbReference>
<gene>
    <name evidence="6" type="ORF">DNX69_00325</name>
</gene>
<evidence type="ECO:0000313" key="6">
    <source>
        <dbReference type="EMBL" id="PZA13914.1"/>
    </source>
</evidence>
<evidence type="ECO:0000256" key="2">
    <source>
        <dbReference type="ARBA" id="ARBA00023125"/>
    </source>
</evidence>
<dbReference type="FunFam" id="1.10.10.60:FF:000141">
    <property type="entry name" value="TetR family transcriptional regulator"/>
    <property type="match status" value="1"/>
</dbReference>
<dbReference type="Proteomes" id="UP000248134">
    <property type="component" value="Unassembled WGS sequence"/>
</dbReference>
<dbReference type="PANTHER" id="PTHR30055:SF234">
    <property type="entry name" value="HTH-TYPE TRANSCRIPTIONAL REGULATOR BETI"/>
    <property type="match status" value="1"/>
</dbReference>
<dbReference type="OrthoDB" id="7584337at2"/>
<dbReference type="EMBL" id="QKQS01000001">
    <property type="protein sequence ID" value="PZA13914.1"/>
    <property type="molecule type" value="Genomic_DNA"/>
</dbReference>
<dbReference type="Pfam" id="PF14246">
    <property type="entry name" value="TetR_C_7"/>
    <property type="match status" value="1"/>
</dbReference>
<protein>
    <submittedName>
        <fullName evidence="6">TetR/AcrR family transcriptional regulator</fullName>
    </submittedName>
</protein>
<dbReference type="GO" id="GO:0000976">
    <property type="term" value="F:transcription cis-regulatory region binding"/>
    <property type="evidence" value="ECO:0007669"/>
    <property type="project" value="TreeGrafter"/>
</dbReference>
<dbReference type="PANTHER" id="PTHR30055">
    <property type="entry name" value="HTH-TYPE TRANSCRIPTIONAL REGULATOR RUTR"/>
    <property type="match status" value="1"/>
</dbReference>
<feature type="DNA-binding region" description="H-T-H motif" evidence="4">
    <location>
        <begin position="42"/>
        <end position="61"/>
    </location>
</feature>
<evidence type="ECO:0000256" key="1">
    <source>
        <dbReference type="ARBA" id="ARBA00023015"/>
    </source>
</evidence>
<dbReference type="InterPro" id="IPR001647">
    <property type="entry name" value="HTH_TetR"/>
</dbReference>
<dbReference type="InterPro" id="IPR036271">
    <property type="entry name" value="Tet_transcr_reg_TetR-rel_C_sf"/>
</dbReference>
<dbReference type="InterPro" id="IPR050109">
    <property type="entry name" value="HTH-type_TetR-like_transc_reg"/>
</dbReference>
<feature type="domain" description="HTH tetR-type" evidence="5">
    <location>
        <begin position="19"/>
        <end position="79"/>
    </location>
</feature>
<evidence type="ECO:0000256" key="4">
    <source>
        <dbReference type="PROSITE-ProRule" id="PRU00335"/>
    </source>
</evidence>
<dbReference type="PROSITE" id="PS50977">
    <property type="entry name" value="HTH_TETR_2"/>
    <property type="match status" value="1"/>
</dbReference>
<dbReference type="SUPFAM" id="SSF48498">
    <property type="entry name" value="Tetracyclin repressor-like, C-terminal domain"/>
    <property type="match status" value="1"/>
</dbReference>
<dbReference type="Pfam" id="PF00440">
    <property type="entry name" value="TetR_N"/>
    <property type="match status" value="1"/>
</dbReference>
<dbReference type="RefSeq" id="WP_110783896.1">
    <property type="nucleotide sequence ID" value="NZ_QKQS01000001.1"/>
</dbReference>
<proteinExistence type="predicted"/>
<organism evidence="6 7">
    <name type="scientific">Rhodopseudomonas palustris</name>
    <dbReference type="NCBI Taxonomy" id="1076"/>
    <lineage>
        <taxon>Bacteria</taxon>
        <taxon>Pseudomonadati</taxon>
        <taxon>Pseudomonadota</taxon>
        <taxon>Alphaproteobacteria</taxon>
        <taxon>Hyphomicrobiales</taxon>
        <taxon>Nitrobacteraceae</taxon>
        <taxon>Rhodopseudomonas</taxon>
    </lineage>
</organism>
<evidence type="ECO:0000256" key="3">
    <source>
        <dbReference type="ARBA" id="ARBA00023163"/>
    </source>
</evidence>
<comment type="caution">
    <text evidence="6">The sequence shown here is derived from an EMBL/GenBank/DDBJ whole genome shotgun (WGS) entry which is preliminary data.</text>
</comment>
<sequence length="211" mass="22629">MPTSTTTSKGGRPRKSDVEAKSLHIIETASRLFAQQGFAATSVEQVVAACGVGKDTVYRRFPSKLALFEGVVEHARVRTLAHFQTTMATQTGDALTQLRAAARWLLAVNLDPTLIAFKRIAFSEALVVGQAVANRTDDPIMDRLLSLIGEAQKAGALARGDVRFLAAQLINCIAVGPMLDAMLGGSTYASSRAQNAYFDKAWTLFLDGARA</sequence>
<evidence type="ECO:0000259" key="5">
    <source>
        <dbReference type="PROSITE" id="PS50977"/>
    </source>
</evidence>
<reference evidence="6 7" key="1">
    <citation type="submission" date="2018-06" db="EMBL/GenBank/DDBJ databases">
        <title>Draft Whole-Genome Sequence of the purple photosynthetic bacterium Rhodospeudomonas palustris XCP.</title>
        <authorList>
            <person name="Rayyan A."/>
            <person name="Meyer T.E."/>
            <person name="Kyndt J.A."/>
        </authorList>
    </citation>
    <scope>NUCLEOTIDE SEQUENCE [LARGE SCALE GENOMIC DNA]</scope>
    <source>
        <strain evidence="6 7">XCP</strain>
    </source>
</reference>
<dbReference type="InterPro" id="IPR039536">
    <property type="entry name" value="TetR_C_Proteobacteria"/>
</dbReference>
<keyword evidence="3" id="KW-0804">Transcription</keyword>